<reference evidence="3" key="1">
    <citation type="journal article" date="2019" name="Int. J. Syst. Evol. Microbiol.">
        <title>The Global Catalogue of Microorganisms (GCM) 10K type strain sequencing project: providing services to taxonomists for standard genome sequencing and annotation.</title>
        <authorList>
            <consortium name="The Broad Institute Genomics Platform"/>
            <consortium name="The Broad Institute Genome Sequencing Center for Infectious Disease"/>
            <person name="Wu L."/>
            <person name="Ma J."/>
        </authorList>
    </citation>
    <scope>NUCLEOTIDE SEQUENCE [LARGE SCALE GENOMIC DNA]</scope>
    <source>
        <strain evidence="3">JCM 14370</strain>
    </source>
</reference>
<feature type="domain" description="NAD(P)-binding" evidence="1">
    <location>
        <begin position="14"/>
        <end position="144"/>
    </location>
</feature>
<protein>
    <submittedName>
        <fullName evidence="2">NAD(P)-dependent oxidoreductase</fullName>
    </submittedName>
</protein>
<name>A0ABQ2D445_9DEIO</name>
<evidence type="ECO:0000313" key="3">
    <source>
        <dbReference type="Proteomes" id="UP000632222"/>
    </source>
</evidence>
<dbReference type="RefSeq" id="WP_189003856.1">
    <property type="nucleotide sequence ID" value="NZ_BMOD01000012.1"/>
</dbReference>
<dbReference type="InterPro" id="IPR016040">
    <property type="entry name" value="NAD(P)-bd_dom"/>
</dbReference>
<keyword evidence="3" id="KW-1185">Reference proteome</keyword>
<dbReference type="Gene3D" id="3.90.25.10">
    <property type="entry name" value="UDP-galactose 4-epimerase, domain 1"/>
    <property type="match status" value="1"/>
</dbReference>
<evidence type="ECO:0000259" key="1">
    <source>
        <dbReference type="Pfam" id="PF13460"/>
    </source>
</evidence>
<dbReference type="PANTHER" id="PTHR43162:SF1">
    <property type="entry name" value="PRESTALK A DIFFERENTIATION PROTEIN A"/>
    <property type="match status" value="1"/>
</dbReference>
<organism evidence="2 3">
    <name type="scientific">Deinococcus roseus</name>
    <dbReference type="NCBI Taxonomy" id="392414"/>
    <lineage>
        <taxon>Bacteria</taxon>
        <taxon>Thermotogati</taxon>
        <taxon>Deinococcota</taxon>
        <taxon>Deinococci</taxon>
        <taxon>Deinococcales</taxon>
        <taxon>Deinococcaceae</taxon>
        <taxon>Deinococcus</taxon>
    </lineage>
</organism>
<dbReference type="InterPro" id="IPR036291">
    <property type="entry name" value="NAD(P)-bd_dom_sf"/>
</dbReference>
<dbReference type="EMBL" id="BMOD01000012">
    <property type="protein sequence ID" value="GGJ42382.1"/>
    <property type="molecule type" value="Genomic_DNA"/>
</dbReference>
<proteinExistence type="predicted"/>
<dbReference type="SUPFAM" id="SSF51735">
    <property type="entry name" value="NAD(P)-binding Rossmann-fold domains"/>
    <property type="match status" value="1"/>
</dbReference>
<dbReference type="InterPro" id="IPR051604">
    <property type="entry name" value="Ergot_Alk_Oxidoreductase"/>
</dbReference>
<dbReference type="Proteomes" id="UP000632222">
    <property type="component" value="Unassembled WGS sequence"/>
</dbReference>
<dbReference type="Pfam" id="PF13460">
    <property type="entry name" value="NAD_binding_10"/>
    <property type="match status" value="1"/>
</dbReference>
<dbReference type="PANTHER" id="PTHR43162">
    <property type="match status" value="1"/>
</dbReference>
<evidence type="ECO:0000313" key="2">
    <source>
        <dbReference type="EMBL" id="GGJ42382.1"/>
    </source>
</evidence>
<accession>A0ABQ2D445</accession>
<comment type="caution">
    <text evidence="2">The sequence shown here is derived from an EMBL/GenBank/DDBJ whole genome shotgun (WGS) entry which is preliminary data.</text>
</comment>
<dbReference type="Gene3D" id="3.40.50.720">
    <property type="entry name" value="NAD(P)-binding Rossmann-like Domain"/>
    <property type="match status" value="1"/>
</dbReference>
<gene>
    <name evidence="2" type="ORF">GCM10008938_30670</name>
</gene>
<sequence>MTQSQHTSQILILGSTGTVGHVLTQILLDQGEQVKAASRHPEHLADQPGLQKVHLDFQDPSTFEAALEGVDRLFAVSPGGVLQAYDLLAPVLQAAQQKGIKIVLQTAIGVDADDNIPLRRLELLLEQSGLPYVVLRPNWFSDNFHSYWAADVAAGLVRLPAADAKTSFIDARDIALSAAAALTSGQFDRRAFVLTGPDGLSYAEAVQVLSEVAGRSIRYEASTPEEFVQTSVQRGIPEDYARNLAYIFSVVAQGWAAATTPDVQELTGKTPYTVQEYAEYNKEKFLQKVAQH</sequence>